<dbReference type="SUPFAM" id="SSF102848">
    <property type="entry name" value="NSFL1 (p97 ATPase) cofactor p47, SEP domain"/>
    <property type="match status" value="1"/>
</dbReference>
<dbReference type="AlphaFoldDB" id="A2GAH4"/>
<dbReference type="PANTHER" id="PTHR23333">
    <property type="entry name" value="UBX DOMAIN CONTAINING PROTEIN"/>
    <property type="match status" value="1"/>
</dbReference>
<dbReference type="EMBL" id="DS114815">
    <property type="protein sequence ID" value="EAX85840.1"/>
    <property type="molecule type" value="Genomic_DNA"/>
</dbReference>
<sequence>MLTRFKPAILQPQVQKNNLASTCSKVSSNVQKHIEPEYDVAEIQEKMTDQVMEICELRKKINSEKLKRIALEKQISEMKEFIEEYGLKDFVQNNPDCIEFLDGVKDLNEFTTQIAKLNNQVFGKSKRFYKEGNAIKTKDDTPIILELLHKGFKVNDGPFRKYSNPLNAKFLATLNKGIYAPELYDYGEEMRVIEVVSSINLPDTFISSGRKIKSQDDDNVFEPLPDPNPIGDGPGTIKLRFPSGAEQIIKVTKETTIREIISLLNSTIGFTNYSLTTTMSNTLLDEDVCINDIHLYPRGILLAVYHSHE</sequence>
<dbReference type="Proteomes" id="UP000001542">
    <property type="component" value="Unassembled WGS sequence"/>
</dbReference>
<dbReference type="GO" id="GO:0043161">
    <property type="term" value="P:proteasome-mediated ubiquitin-dependent protein catabolic process"/>
    <property type="evidence" value="ECO:0000318"/>
    <property type="project" value="GO_Central"/>
</dbReference>
<dbReference type="PROSITE" id="PS51399">
    <property type="entry name" value="SEP"/>
    <property type="match status" value="1"/>
</dbReference>
<evidence type="ECO:0000313" key="3">
    <source>
        <dbReference type="Proteomes" id="UP000001542"/>
    </source>
</evidence>
<protein>
    <recommendedName>
        <fullName evidence="1">SEP domain-containing protein</fullName>
    </recommendedName>
</protein>
<dbReference type="PANTHER" id="PTHR23333:SF4">
    <property type="entry name" value="UBX DOMAIN-CONTAINING PROTEIN 11"/>
    <property type="match status" value="1"/>
</dbReference>
<dbReference type="VEuPathDB" id="TrichDB:TVAG_419920"/>
<gene>
    <name evidence="2" type="ORF">TVAG_419920</name>
</gene>
<accession>A2GAH4</accession>
<dbReference type="RefSeq" id="XP_001298770.1">
    <property type="nucleotide sequence ID" value="XM_001298769.1"/>
</dbReference>
<dbReference type="VEuPathDB" id="TrichDB:TVAGG3_0803860"/>
<dbReference type="Gene3D" id="3.30.420.210">
    <property type="entry name" value="SEP domain"/>
    <property type="match status" value="1"/>
</dbReference>
<dbReference type="KEGG" id="tva:4743487"/>
<evidence type="ECO:0000313" key="2">
    <source>
        <dbReference type="EMBL" id="EAX85840.1"/>
    </source>
</evidence>
<reference evidence="2" key="2">
    <citation type="journal article" date="2007" name="Science">
        <title>Draft genome sequence of the sexually transmitted pathogen Trichomonas vaginalis.</title>
        <authorList>
            <person name="Carlton J.M."/>
            <person name="Hirt R.P."/>
            <person name="Silva J.C."/>
            <person name="Delcher A.L."/>
            <person name="Schatz M."/>
            <person name="Zhao Q."/>
            <person name="Wortman J.R."/>
            <person name="Bidwell S.L."/>
            <person name="Alsmark U.C.M."/>
            <person name="Besteiro S."/>
            <person name="Sicheritz-Ponten T."/>
            <person name="Noel C.J."/>
            <person name="Dacks J.B."/>
            <person name="Foster P.G."/>
            <person name="Simillion C."/>
            <person name="Van de Peer Y."/>
            <person name="Miranda-Saavedra D."/>
            <person name="Barton G.J."/>
            <person name="Westrop G.D."/>
            <person name="Mueller S."/>
            <person name="Dessi D."/>
            <person name="Fiori P.L."/>
            <person name="Ren Q."/>
            <person name="Paulsen I."/>
            <person name="Zhang H."/>
            <person name="Bastida-Corcuera F.D."/>
            <person name="Simoes-Barbosa A."/>
            <person name="Brown M.T."/>
            <person name="Hayes R.D."/>
            <person name="Mukherjee M."/>
            <person name="Okumura C.Y."/>
            <person name="Schneider R."/>
            <person name="Smith A.J."/>
            <person name="Vanacova S."/>
            <person name="Villalvazo M."/>
            <person name="Haas B.J."/>
            <person name="Pertea M."/>
            <person name="Feldblyum T.V."/>
            <person name="Utterback T.R."/>
            <person name="Shu C.L."/>
            <person name="Osoegawa K."/>
            <person name="de Jong P.J."/>
            <person name="Hrdy I."/>
            <person name="Horvathova L."/>
            <person name="Zubacova Z."/>
            <person name="Dolezal P."/>
            <person name="Malik S.B."/>
            <person name="Logsdon J.M. Jr."/>
            <person name="Henze K."/>
            <person name="Gupta A."/>
            <person name="Wang C.C."/>
            <person name="Dunne R.L."/>
            <person name="Upcroft J.A."/>
            <person name="Upcroft P."/>
            <person name="White O."/>
            <person name="Salzberg S.L."/>
            <person name="Tang P."/>
            <person name="Chiu C.-H."/>
            <person name="Lee Y.-S."/>
            <person name="Embley T.M."/>
            <person name="Coombs G.H."/>
            <person name="Mottram J.C."/>
            <person name="Tachezy J."/>
            <person name="Fraser-Liggett C.M."/>
            <person name="Johnson P.J."/>
        </authorList>
    </citation>
    <scope>NUCLEOTIDE SEQUENCE [LARGE SCALE GENOMIC DNA]</scope>
    <source>
        <strain evidence="2">G3</strain>
    </source>
</reference>
<dbReference type="SUPFAM" id="SSF54236">
    <property type="entry name" value="Ubiquitin-like"/>
    <property type="match status" value="1"/>
</dbReference>
<feature type="domain" description="SEP" evidence="1">
    <location>
        <begin position="140"/>
        <end position="206"/>
    </location>
</feature>
<evidence type="ECO:0000259" key="1">
    <source>
        <dbReference type="PROSITE" id="PS51399"/>
    </source>
</evidence>
<dbReference type="InterPro" id="IPR029071">
    <property type="entry name" value="Ubiquitin-like_domsf"/>
</dbReference>
<reference evidence="2" key="1">
    <citation type="submission" date="2006-10" db="EMBL/GenBank/DDBJ databases">
        <authorList>
            <person name="Amadeo P."/>
            <person name="Zhao Q."/>
            <person name="Wortman J."/>
            <person name="Fraser-Liggett C."/>
            <person name="Carlton J."/>
        </authorList>
    </citation>
    <scope>NUCLEOTIDE SEQUENCE</scope>
    <source>
        <strain evidence="2">G3</strain>
    </source>
</reference>
<dbReference type="InParanoid" id="A2GAH4"/>
<dbReference type="Pfam" id="PF08059">
    <property type="entry name" value="SEP"/>
    <property type="match status" value="1"/>
</dbReference>
<proteinExistence type="predicted"/>
<dbReference type="GO" id="GO:0043130">
    <property type="term" value="F:ubiquitin binding"/>
    <property type="evidence" value="ECO:0000318"/>
    <property type="project" value="GO_Central"/>
</dbReference>
<keyword evidence="3" id="KW-1185">Reference proteome</keyword>
<dbReference type="InterPro" id="IPR036241">
    <property type="entry name" value="NSFL1C_SEP_dom_sf"/>
</dbReference>
<name>A2GAH4_TRIV3</name>
<dbReference type="InterPro" id="IPR012989">
    <property type="entry name" value="SEP_domain"/>
</dbReference>
<organism evidence="2 3">
    <name type="scientific">Trichomonas vaginalis (strain ATCC PRA-98 / G3)</name>
    <dbReference type="NCBI Taxonomy" id="412133"/>
    <lineage>
        <taxon>Eukaryota</taxon>
        <taxon>Metamonada</taxon>
        <taxon>Parabasalia</taxon>
        <taxon>Trichomonadida</taxon>
        <taxon>Trichomonadidae</taxon>
        <taxon>Trichomonas</taxon>
    </lineage>
</organism>